<organism evidence="1 2">
    <name type="scientific">Archaeoglobus profundus (strain DSM 5631 / JCM 9629 / NBRC 100127 / Av18)</name>
    <dbReference type="NCBI Taxonomy" id="572546"/>
    <lineage>
        <taxon>Archaea</taxon>
        <taxon>Methanobacteriati</taxon>
        <taxon>Methanobacteriota</taxon>
        <taxon>Archaeoglobi</taxon>
        <taxon>Archaeoglobales</taxon>
        <taxon>Archaeoglobaceae</taxon>
        <taxon>Archaeoglobus</taxon>
    </lineage>
</organism>
<gene>
    <name evidence="1" type="ordered locus">Arcpr_0425</name>
</gene>
<evidence type="ECO:0008006" key="3">
    <source>
        <dbReference type="Google" id="ProtNLM"/>
    </source>
</evidence>
<evidence type="ECO:0000313" key="1">
    <source>
        <dbReference type="EMBL" id="ADB57493.1"/>
    </source>
</evidence>
<dbReference type="Proteomes" id="UP000001901">
    <property type="component" value="Chromosome"/>
</dbReference>
<reference evidence="1 2" key="1">
    <citation type="journal article" date="2010" name="Stand. Genomic Sci.">
        <title>Complete genome sequence of Archaeoglobus profundus type strain (AV18).</title>
        <authorList>
            <person name="von Jan M."/>
            <person name="Lapidus A."/>
            <person name="Del Rio T.G."/>
            <person name="Copeland A."/>
            <person name="Tice H."/>
            <person name="Cheng J.F."/>
            <person name="Lucas S."/>
            <person name="Chen F."/>
            <person name="Nolan M."/>
            <person name="Goodwin L."/>
            <person name="Han C."/>
            <person name="Pitluck S."/>
            <person name="Liolios K."/>
            <person name="Ivanova N."/>
            <person name="Mavromatis K."/>
            <person name="Ovchinnikova G."/>
            <person name="Chertkov O."/>
            <person name="Pati A."/>
            <person name="Chen A."/>
            <person name="Palaniappan K."/>
            <person name="Land M."/>
            <person name="Hauser L."/>
            <person name="Chang Y.J."/>
            <person name="Jeffries C.D."/>
            <person name="Saunders E."/>
            <person name="Brettin T."/>
            <person name="Detter J.C."/>
            <person name="Chain P."/>
            <person name="Eichinger K."/>
            <person name="Huber H."/>
            <person name="Spring S."/>
            <person name="Rohde M."/>
            <person name="Goker M."/>
            <person name="Wirth R."/>
            <person name="Woyke T."/>
            <person name="Bristow J."/>
            <person name="Eisen J.A."/>
            <person name="Markowitz V."/>
            <person name="Hugenholtz P."/>
            <person name="Kyrpides N.C."/>
            <person name="Klenk H.P."/>
        </authorList>
    </citation>
    <scope>NUCLEOTIDE SEQUENCE [LARGE SCALE GENOMIC DNA]</scope>
    <source>
        <strain evidence="2">DSM 5631 / JCM 9629 / NBRC 100127 / Av18</strain>
    </source>
</reference>
<dbReference type="NCBIfam" id="TIGR04289">
    <property type="entry name" value="heavy_Cys"/>
    <property type="match status" value="1"/>
</dbReference>
<dbReference type="HOGENOM" id="CLU_2032750_0_0_2"/>
<dbReference type="KEGG" id="apo:Arcpr_0425"/>
<proteinExistence type="predicted"/>
<dbReference type="eggNOG" id="arCOG07525">
    <property type="taxonomic scope" value="Archaea"/>
</dbReference>
<dbReference type="STRING" id="572546.Arcpr_0425"/>
<dbReference type="EMBL" id="CP001857">
    <property type="protein sequence ID" value="ADB57493.1"/>
    <property type="molecule type" value="Genomic_DNA"/>
</dbReference>
<protein>
    <recommendedName>
        <fullName evidence="3">Eight-cysteine-cluster domain-containing protein</fullName>
    </recommendedName>
</protein>
<sequence length="121" mass="13625">MRGGCQRILEIQYGELCRCICRSEVTIFNVPENAAVVFVNKDGDYFILSPHVEFCGWSTYGRCNSDEDCIVAGCSGQVCQSKFEELTVTICEWLDCYGAEKFNVSCRCVDGRCQWTSTSIE</sequence>
<dbReference type="PaxDb" id="572546-Arcpr_0425"/>
<dbReference type="InterPro" id="IPR027553">
    <property type="entry name" value="Heavy_Cys"/>
</dbReference>
<evidence type="ECO:0000313" key="2">
    <source>
        <dbReference type="Proteomes" id="UP000001901"/>
    </source>
</evidence>
<dbReference type="AlphaFoldDB" id="D2RGR8"/>
<accession>D2RGR8</accession>
<keyword evidence="2" id="KW-1185">Reference proteome</keyword>
<name>D2RGR8_ARCPA</name>